<proteinExistence type="inferred from homology"/>
<accession>A0ABR5AZ99</accession>
<dbReference type="InterPro" id="IPR002053">
    <property type="entry name" value="Glyco_hydro_25"/>
</dbReference>
<dbReference type="RefSeq" id="WP_052475110.1">
    <property type="nucleotide sequence ID" value="NZ_JARTHD010000044.1"/>
</dbReference>
<feature type="domain" description="SPOR" evidence="2">
    <location>
        <begin position="200"/>
        <end position="267"/>
    </location>
</feature>
<sequence>MGKIADLSHHQGSIDWSKAAAELSLAILRVQDGIRMRDRQYESYTAGAKSYGVPFGNYAFCRFASAEDAKKEAQEFWKRGDKAALFWVADVEVKTMDDMKAGTQSFLDELRRLGAKKVGLYVGHHTYKLFEADKICADFIWIPRYGGRKPDYSCDLHQYTATGALAGVRGPVDLNQLTGSKQLSWFLQQEELKLAAAVKGQYRVYTGTFHSEAEAEKQAKRIGKELGYQPFFKEKRVWTGLFETLESAKEAQRKISLTFGFNPMIRREE</sequence>
<comment type="similarity">
    <text evidence="1">Belongs to the glycosyl hydrolase 25 family.</text>
</comment>
<keyword evidence="4" id="KW-1185">Reference proteome</keyword>
<dbReference type="PANTHER" id="PTHR34135:SF1">
    <property type="entry name" value="GLYCOSYL HYDROLASE FAMILY 25"/>
    <property type="match status" value="1"/>
</dbReference>
<evidence type="ECO:0000256" key="1">
    <source>
        <dbReference type="ARBA" id="ARBA00010646"/>
    </source>
</evidence>
<dbReference type="CDD" id="cd06523">
    <property type="entry name" value="GH25_PlyB-like"/>
    <property type="match status" value="1"/>
</dbReference>
<dbReference type="Pfam" id="PF05036">
    <property type="entry name" value="SPOR"/>
    <property type="match status" value="1"/>
</dbReference>
<organism evidence="3 4">
    <name type="scientific">Bacillus badius</name>
    <dbReference type="NCBI Taxonomy" id="1455"/>
    <lineage>
        <taxon>Bacteria</taxon>
        <taxon>Bacillati</taxon>
        <taxon>Bacillota</taxon>
        <taxon>Bacilli</taxon>
        <taxon>Bacillales</taxon>
        <taxon>Bacillaceae</taxon>
        <taxon>Pseudobacillus</taxon>
    </lineage>
</organism>
<evidence type="ECO:0000313" key="4">
    <source>
        <dbReference type="Proteomes" id="UP000031982"/>
    </source>
</evidence>
<dbReference type="InterPro" id="IPR007730">
    <property type="entry name" value="SPOR-like_dom"/>
</dbReference>
<dbReference type="SUPFAM" id="SSF110997">
    <property type="entry name" value="Sporulation related repeat"/>
    <property type="match status" value="1"/>
</dbReference>
<dbReference type="EMBL" id="JXLP01000002">
    <property type="protein sequence ID" value="KIL80037.1"/>
    <property type="molecule type" value="Genomic_DNA"/>
</dbReference>
<protein>
    <submittedName>
        <fullName evidence="3">N-acetylmuramoyl-L-alanine amidase</fullName>
    </submittedName>
</protein>
<dbReference type="PANTHER" id="PTHR34135">
    <property type="entry name" value="LYSOZYME"/>
    <property type="match status" value="1"/>
</dbReference>
<dbReference type="Gene3D" id="3.20.20.80">
    <property type="entry name" value="Glycosidases"/>
    <property type="match status" value="1"/>
</dbReference>
<dbReference type="Pfam" id="PF01183">
    <property type="entry name" value="Glyco_hydro_25"/>
    <property type="match status" value="1"/>
</dbReference>
<evidence type="ECO:0000313" key="3">
    <source>
        <dbReference type="EMBL" id="KIL80037.1"/>
    </source>
</evidence>
<gene>
    <name evidence="3" type="ORF">SD77_2491</name>
</gene>
<dbReference type="Proteomes" id="UP000031982">
    <property type="component" value="Unassembled WGS sequence"/>
</dbReference>
<evidence type="ECO:0000259" key="2">
    <source>
        <dbReference type="Pfam" id="PF05036"/>
    </source>
</evidence>
<dbReference type="PROSITE" id="PS51904">
    <property type="entry name" value="GLYCOSYL_HYDROL_F25_2"/>
    <property type="match status" value="1"/>
</dbReference>
<name>A0ABR5AZ99_BACBA</name>
<reference evidence="3 4" key="1">
    <citation type="submission" date="2015-01" db="EMBL/GenBank/DDBJ databases">
        <title>Genome Assembly of Bacillus badius MTCC 1458.</title>
        <authorList>
            <person name="Verma A."/>
            <person name="Khatri I."/>
            <person name="Mual P."/>
            <person name="Subramanian S."/>
            <person name="Krishnamurthi S."/>
        </authorList>
    </citation>
    <scope>NUCLEOTIDE SEQUENCE [LARGE SCALE GENOMIC DNA]</scope>
    <source>
        <strain evidence="3 4">MTCC 1458</strain>
    </source>
</reference>
<dbReference type="InterPro" id="IPR036680">
    <property type="entry name" value="SPOR-like_sf"/>
</dbReference>
<dbReference type="Gene3D" id="3.30.70.1070">
    <property type="entry name" value="Sporulation related repeat"/>
    <property type="match status" value="1"/>
</dbReference>
<dbReference type="SUPFAM" id="SSF51445">
    <property type="entry name" value="(Trans)glycosidases"/>
    <property type="match status" value="1"/>
</dbReference>
<dbReference type="InterPro" id="IPR017853">
    <property type="entry name" value="GH"/>
</dbReference>
<comment type="caution">
    <text evidence="3">The sequence shown here is derived from an EMBL/GenBank/DDBJ whole genome shotgun (WGS) entry which is preliminary data.</text>
</comment>